<keyword evidence="2" id="KW-0732">Signal</keyword>
<evidence type="ECO:0000259" key="8">
    <source>
        <dbReference type="Pfam" id="PF13933"/>
    </source>
</evidence>
<keyword evidence="1 9" id="KW-0808">Transferase</keyword>
<evidence type="ECO:0000256" key="5">
    <source>
        <dbReference type="SAM" id="MobiDB-lite"/>
    </source>
</evidence>
<evidence type="ECO:0000256" key="1">
    <source>
        <dbReference type="ARBA" id="ARBA00022679"/>
    </source>
</evidence>
<evidence type="ECO:0000313" key="9">
    <source>
        <dbReference type="EMBL" id="TQN72022.1"/>
    </source>
</evidence>
<dbReference type="EMBL" id="PUHP01000209">
    <property type="protein sequence ID" value="TQN72022.1"/>
    <property type="molecule type" value="Genomic_DNA"/>
</dbReference>
<dbReference type="Pfam" id="PF13933">
    <property type="entry name" value="HRXXH"/>
    <property type="match status" value="1"/>
</dbReference>
<dbReference type="SUPFAM" id="SSF55486">
    <property type="entry name" value="Metalloproteases ('zincins'), catalytic domain"/>
    <property type="match status" value="1"/>
</dbReference>
<comment type="similarity">
    <text evidence="4">Belongs to the ZPS1 family.</text>
</comment>
<reference evidence="9 10" key="1">
    <citation type="journal article" date="2019" name="Sci. Rep.">
        <title>Colletotrichum shisoi sp. nov., an anthracnose pathogen of Perilla frutescens in Japan: molecular phylogenetic, morphological and genomic evidence.</title>
        <authorList>
            <person name="Gan P."/>
            <person name="Tsushima A."/>
            <person name="Hiroyama R."/>
            <person name="Narusaka M."/>
            <person name="Takano Y."/>
            <person name="Narusaka Y."/>
            <person name="Kawaradani M."/>
            <person name="Damm U."/>
            <person name="Shirasu K."/>
        </authorList>
    </citation>
    <scope>NUCLEOTIDE SEQUENCE [LARGE SCALE GENOMIC DNA]</scope>
    <source>
        <strain evidence="9 10">PG-2018a</strain>
    </source>
</reference>
<dbReference type="PANTHER" id="PTHR48050">
    <property type="entry name" value="STEROL 3-BETA-GLUCOSYLTRANSFERASE"/>
    <property type="match status" value="1"/>
</dbReference>
<evidence type="ECO:0000256" key="2">
    <source>
        <dbReference type="ARBA" id="ARBA00022729"/>
    </source>
</evidence>
<dbReference type="FunFam" id="3.40.50.2000:FF:000009">
    <property type="entry name" value="Sterol 3-beta-glucosyltransferase UGT80A2"/>
    <property type="match status" value="1"/>
</dbReference>
<dbReference type="Proteomes" id="UP000326340">
    <property type="component" value="Unassembled WGS sequence"/>
</dbReference>
<dbReference type="Gene3D" id="3.40.390.10">
    <property type="entry name" value="Collagenase (Catalytic Domain)"/>
    <property type="match status" value="1"/>
</dbReference>
<evidence type="ECO:0000259" key="6">
    <source>
        <dbReference type="Pfam" id="PF03033"/>
    </source>
</evidence>
<feature type="domain" description="Putative peptidase" evidence="8">
    <location>
        <begin position="773"/>
        <end position="993"/>
    </location>
</feature>
<evidence type="ECO:0000313" key="10">
    <source>
        <dbReference type="Proteomes" id="UP000326340"/>
    </source>
</evidence>
<dbReference type="FunFam" id="3.40.390.10:FF:000043">
    <property type="entry name" value="Major allergen Asp F2"/>
    <property type="match status" value="1"/>
</dbReference>
<keyword evidence="3" id="KW-0325">Glycoprotein</keyword>
<dbReference type="GO" id="GO:0008237">
    <property type="term" value="F:metallopeptidase activity"/>
    <property type="evidence" value="ECO:0007669"/>
    <property type="project" value="InterPro"/>
</dbReference>
<gene>
    <name evidence="9" type="primary">UGT80B1-2</name>
    <name evidence="9" type="ORF">CSHISOI_03486</name>
</gene>
<dbReference type="GO" id="GO:0009277">
    <property type="term" value="C:fungal-type cell wall"/>
    <property type="evidence" value="ECO:0007669"/>
    <property type="project" value="UniProtKB-ARBA"/>
</dbReference>
<feature type="compositionally biased region" description="Low complexity" evidence="5">
    <location>
        <begin position="1001"/>
        <end position="1022"/>
    </location>
</feature>
<dbReference type="PANTHER" id="PTHR48050:SF27">
    <property type="entry name" value="GLUCOSYLTRANSFERASE, PUTATIVE (AFU_ORTHOLOGUE AFUA_7G04880)-RELATED"/>
    <property type="match status" value="1"/>
</dbReference>
<dbReference type="AlphaFoldDB" id="A0A5Q4BY61"/>
<feature type="compositionally biased region" description="Basic and acidic residues" evidence="5">
    <location>
        <begin position="1"/>
        <end position="14"/>
    </location>
</feature>
<sequence>MSIIESERNPRAGSEESESLCETPPPHELHSSGALLSSETAVSADGHVTISFQSDCPQQLAEQLPPFPTVERAAVPDSGTENIPPLNIVIQVVGSRGDVQPFIALGTALRRYGHRVRLATHDSFAGFVTDSGLEFFPIGGDPADLMSYMVRNPGLIPSMESLKGGDVGRKRRMMREMLHGCWRSCIDPDPVSRRPFVADAIIANPPSFAHVRCAQALGVPVHIMFTMPWTATRAFPHPLANIQRSKDLEPQVTNWLSYGVVELMTWQGLGDVINNWRRTDLELAPIPASMGPGITTFLKIPHTYCWSPAVVSKPADWGPEIDVCGFFMRDEPAYSPPADLDAFLSSGPPPVYVGFGSIVIDDPTRLTEIVLEAARFCGTRLLISRGWSKLGEGRPNTANVFYLGDCPHEWLFKRVSAVVHHGGAGTTACGLVNARPTVVVPFFGDQPFWGRVVAKAGAGPAPIPQKELDAMRLAEAIRFCLSPAANQAVQAVAEKMCQEHGVDAAVRSFHRNIPASAMCCHLFPDQPAAWTYEKTYKTGRKSLRLSNQAAARLLESERVRITDLKALRPIEYDTDVKRWDPLTGGASSLLGTITDFTFALGGTFIDPWKEYRRTRTSGQDAGRASGAAAMAFGNGFVSMTKAVVKGGFVDLPLAFAEGLHHAPRLYGDKSREHGKVEDWKSGRTVAAKTFGTGFYDGLTGVFTDPYKGAKEGGALGLAKGLGTGSVGLALKPGAVKMMYGFATAALLLSALTDATPLARRQAPETVSVPVPAANPTPQAPSPYDWSAGWQKTFPIHRSCNVTLRAQLEVALAETQQLAAHARDHILRFGNSSEHFRKYFGDASTSTPVGWYDRVVNADKTGMTFRCDDPDRNCATQEGWAGHWRGSNATQETVICPLSFAIRRPLSSVCGLGYTVANSNLNTFWATDLLHRAFHVPLVSEGVVEHYAEDYAEVLDLAKNNASLSVVDSDALQYFAIDVWAYDIAAPGVGCSGELEEEEEPTPTITTPAGSAATTPAATSSAPQECHTHADGVLHCV</sequence>
<dbReference type="CDD" id="cd03784">
    <property type="entry name" value="GT1_Gtf-like"/>
    <property type="match status" value="1"/>
</dbReference>
<dbReference type="CDD" id="cd11307">
    <property type="entry name" value="M35_Asp_f2_like"/>
    <property type="match status" value="1"/>
</dbReference>
<dbReference type="FunFam" id="3.40.50.2000:FF:000100">
    <property type="entry name" value="Glycosyltransferase family 1 protein"/>
    <property type="match status" value="1"/>
</dbReference>
<dbReference type="InterPro" id="IPR050426">
    <property type="entry name" value="Glycosyltransferase_28"/>
</dbReference>
<feature type="domain" description="Glycosyltransferase family 28 N-terminal" evidence="6">
    <location>
        <begin position="88"/>
        <end position="236"/>
    </location>
</feature>
<dbReference type="Pfam" id="PF06722">
    <property type="entry name" value="EryCIII-like_C"/>
    <property type="match status" value="1"/>
</dbReference>
<feature type="region of interest" description="Disordered" evidence="5">
    <location>
        <begin position="1"/>
        <end position="32"/>
    </location>
</feature>
<dbReference type="InterPro" id="IPR024079">
    <property type="entry name" value="MetalloPept_cat_dom_sf"/>
</dbReference>
<proteinExistence type="inferred from homology"/>
<dbReference type="GO" id="GO:0016906">
    <property type="term" value="F:sterol 3-beta-glucosyltransferase activity"/>
    <property type="evidence" value="ECO:0007669"/>
    <property type="project" value="UniProtKB-ARBA"/>
</dbReference>
<dbReference type="SUPFAM" id="SSF53756">
    <property type="entry name" value="UDP-Glycosyltransferase/glycogen phosphorylase"/>
    <property type="match status" value="1"/>
</dbReference>
<evidence type="ECO:0000256" key="3">
    <source>
        <dbReference type="ARBA" id="ARBA00023180"/>
    </source>
</evidence>
<feature type="region of interest" description="Disordered" evidence="5">
    <location>
        <begin position="992"/>
        <end position="1024"/>
    </location>
</feature>
<dbReference type="GO" id="GO:0005975">
    <property type="term" value="P:carbohydrate metabolic process"/>
    <property type="evidence" value="ECO:0007669"/>
    <property type="project" value="InterPro"/>
</dbReference>
<dbReference type="InterPro" id="IPR029482">
    <property type="entry name" value="HRXXH"/>
</dbReference>
<protein>
    <submittedName>
        <fullName evidence="9">Sterol 3-beta-glucosyltransferase UGT80B1</fullName>
    </submittedName>
</protein>
<dbReference type="Gene3D" id="3.40.50.2000">
    <property type="entry name" value="Glycogen Phosphorylase B"/>
    <property type="match status" value="2"/>
</dbReference>
<name>A0A5Q4BY61_9PEZI</name>
<accession>A0A5Q4BY61</accession>
<evidence type="ECO:0000259" key="7">
    <source>
        <dbReference type="Pfam" id="PF06722"/>
    </source>
</evidence>
<dbReference type="InterPro" id="IPR002213">
    <property type="entry name" value="UDP_glucos_trans"/>
</dbReference>
<keyword evidence="10" id="KW-1185">Reference proteome</keyword>
<dbReference type="InterPro" id="IPR010610">
    <property type="entry name" value="EryCIII-like_C"/>
</dbReference>
<dbReference type="Pfam" id="PF03033">
    <property type="entry name" value="Glyco_transf_28"/>
    <property type="match status" value="1"/>
</dbReference>
<dbReference type="OrthoDB" id="5835829at2759"/>
<organism evidence="9 10">
    <name type="scientific">Colletotrichum shisoi</name>
    <dbReference type="NCBI Taxonomy" id="2078593"/>
    <lineage>
        <taxon>Eukaryota</taxon>
        <taxon>Fungi</taxon>
        <taxon>Dikarya</taxon>
        <taxon>Ascomycota</taxon>
        <taxon>Pezizomycotina</taxon>
        <taxon>Sordariomycetes</taxon>
        <taxon>Hypocreomycetidae</taxon>
        <taxon>Glomerellales</taxon>
        <taxon>Glomerellaceae</taxon>
        <taxon>Colletotrichum</taxon>
        <taxon>Colletotrichum destructivum species complex</taxon>
    </lineage>
</organism>
<dbReference type="InterPro" id="IPR004276">
    <property type="entry name" value="GlycoTrans_28_N"/>
</dbReference>
<evidence type="ECO:0000256" key="4">
    <source>
        <dbReference type="ARBA" id="ARBA00060890"/>
    </source>
</evidence>
<comment type="caution">
    <text evidence="9">The sequence shown here is derived from an EMBL/GenBank/DDBJ whole genome shotgun (WGS) entry which is preliminary data.</text>
</comment>
<feature type="domain" description="Erythromycin biosynthesis protein CIII-like C-terminal" evidence="7">
    <location>
        <begin position="404"/>
        <end position="499"/>
    </location>
</feature>